<dbReference type="Pfam" id="PF00072">
    <property type="entry name" value="Response_reg"/>
    <property type="match status" value="1"/>
</dbReference>
<accession>A0A0F9HET9</accession>
<evidence type="ECO:0000256" key="1">
    <source>
        <dbReference type="SAM" id="Coils"/>
    </source>
</evidence>
<dbReference type="EMBL" id="LAZR01015336">
    <property type="protein sequence ID" value="KKM13632.1"/>
    <property type="molecule type" value="Genomic_DNA"/>
</dbReference>
<dbReference type="GO" id="GO:0000160">
    <property type="term" value="P:phosphorelay signal transduction system"/>
    <property type="evidence" value="ECO:0007669"/>
    <property type="project" value="InterPro"/>
</dbReference>
<dbReference type="SMART" id="SM00448">
    <property type="entry name" value="REC"/>
    <property type="match status" value="1"/>
</dbReference>
<dbReference type="PANTHER" id="PTHR44520">
    <property type="entry name" value="RESPONSE REGULATOR RCP1-RELATED"/>
    <property type="match status" value="1"/>
</dbReference>
<proteinExistence type="predicted"/>
<sequence>MAPIPHKDFFILLTDDDEDDREIFEETIKDLERDAKVLTLNDGKQLMDYLSDTSNPLPDILFLDINMPHKDGHQSLREIRADSRLRQLCVLMYSTSDYSNDVQKAYEIGADGFIQKPSSHRKLKEILQKVIDTDWKNPCASLDKLPFLLKP</sequence>
<feature type="coiled-coil region" evidence="1">
    <location>
        <begin position="14"/>
        <end position="41"/>
    </location>
</feature>
<evidence type="ECO:0000313" key="3">
    <source>
        <dbReference type="EMBL" id="KKM13632.1"/>
    </source>
</evidence>
<keyword evidence="1" id="KW-0175">Coiled coil</keyword>
<comment type="caution">
    <text evidence="3">The sequence shown here is derived from an EMBL/GenBank/DDBJ whole genome shotgun (WGS) entry which is preliminary data.</text>
</comment>
<dbReference type="InterPro" id="IPR001789">
    <property type="entry name" value="Sig_transdc_resp-reg_receiver"/>
</dbReference>
<feature type="domain" description="Response regulatory" evidence="2">
    <location>
        <begin position="10"/>
        <end position="131"/>
    </location>
</feature>
<dbReference type="CDD" id="cd17557">
    <property type="entry name" value="REC_Rcp-like"/>
    <property type="match status" value="1"/>
</dbReference>
<dbReference type="AlphaFoldDB" id="A0A0F9HET9"/>
<dbReference type="PANTHER" id="PTHR44520:SF2">
    <property type="entry name" value="RESPONSE REGULATOR RCP1"/>
    <property type="match status" value="1"/>
</dbReference>
<evidence type="ECO:0000259" key="2">
    <source>
        <dbReference type="PROSITE" id="PS50110"/>
    </source>
</evidence>
<dbReference type="PROSITE" id="PS50110">
    <property type="entry name" value="RESPONSE_REGULATORY"/>
    <property type="match status" value="1"/>
</dbReference>
<dbReference type="InterPro" id="IPR011006">
    <property type="entry name" value="CheY-like_superfamily"/>
</dbReference>
<reference evidence="3" key="1">
    <citation type="journal article" date="2015" name="Nature">
        <title>Complex archaea that bridge the gap between prokaryotes and eukaryotes.</title>
        <authorList>
            <person name="Spang A."/>
            <person name="Saw J.H."/>
            <person name="Jorgensen S.L."/>
            <person name="Zaremba-Niedzwiedzka K."/>
            <person name="Martijn J."/>
            <person name="Lind A.E."/>
            <person name="van Eijk R."/>
            <person name="Schleper C."/>
            <person name="Guy L."/>
            <person name="Ettema T.J."/>
        </authorList>
    </citation>
    <scope>NUCLEOTIDE SEQUENCE</scope>
</reference>
<dbReference type="InterPro" id="IPR052893">
    <property type="entry name" value="TCS_response_regulator"/>
</dbReference>
<protein>
    <recommendedName>
        <fullName evidence="2">Response regulatory domain-containing protein</fullName>
    </recommendedName>
</protein>
<gene>
    <name evidence="3" type="ORF">LCGC14_1714280</name>
</gene>
<dbReference type="SUPFAM" id="SSF52172">
    <property type="entry name" value="CheY-like"/>
    <property type="match status" value="1"/>
</dbReference>
<name>A0A0F9HET9_9ZZZZ</name>
<dbReference type="Gene3D" id="3.40.50.2300">
    <property type="match status" value="1"/>
</dbReference>
<organism evidence="3">
    <name type="scientific">marine sediment metagenome</name>
    <dbReference type="NCBI Taxonomy" id="412755"/>
    <lineage>
        <taxon>unclassified sequences</taxon>
        <taxon>metagenomes</taxon>
        <taxon>ecological metagenomes</taxon>
    </lineage>
</organism>